<feature type="compositionally biased region" description="Polar residues" evidence="1">
    <location>
        <begin position="860"/>
        <end position="876"/>
    </location>
</feature>
<feature type="compositionally biased region" description="Basic and acidic residues" evidence="1">
    <location>
        <begin position="2547"/>
        <end position="2568"/>
    </location>
</feature>
<dbReference type="Pfam" id="PF20416">
    <property type="entry name" value="UTP20"/>
    <property type="match status" value="1"/>
</dbReference>
<dbReference type="PANTHER" id="PTHR17695">
    <property type="entry name" value="SMALL SUBUNIT PROCESSOME COMPONENT 20 HOMOLOG"/>
    <property type="match status" value="1"/>
</dbReference>
<evidence type="ECO:0000313" key="6">
    <source>
        <dbReference type="Proteomes" id="UP000053599"/>
    </source>
</evidence>
<dbReference type="EMBL" id="KN846952">
    <property type="protein sequence ID" value="KIV83535.1"/>
    <property type="molecule type" value="Genomic_DNA"/>
</dbReference>
<dbReference type="Pfam" id="PF07539">
    <property type="entry name" value="UTP20_N"/>
    <property type="match status" value="1"/>
</dbReference>
<feature type="compositionally biased region" description="Acidic residues" evidence="1">
    <location>
        <begin position="2402"/>
        <end position="2418"/>
    </location>
</feature>
<dbReference type="SUPFAM" id="SSF48371">
    <property type="entry name" value="ARM repeat"/>
    <property type="match status" value="3"/>
</dbReference>
<feature type="region of interest" description="Disordered" evidence="1">
    <location>
        <begin position="1"/>
        <end position="27"/>
    </location>
</feature>
<dbReference type="InterPro" id="IPR011989">
    <property type="entry name" value="ARM-like"/>
</dbReference>
<reference evidence="5 6" key="1">
    <citation type="submission" date="2015-01" db="EMBL/GenBank/DDBJ databases">
        <title>The Genome Sequence of Exophiala sideris CBS121828.</title>
        <authorList>
            <consortium name="The Broad Institute Genomics Platform"/>
            <person name="Cuomo C."/>
            <person name="de Hoog S."/>
            <person name="Gorbushina A."/>
            <person name="Stielow B."/>
            <person name="Teixiera M."/>
            <person name="Abouelleil A."/>
            <person name="Chapman S.B."/>
            <person name="Priest M."/>
            <person name="Young S.K."/>
            <person name="Wortman J."/>
            <person name="Nusbaum C."/>
            <person name="Birren B."/>
        </authorList>
    </citation>
    <scope>NUCLEOTIDE SEQUENCE [LARGE SCALE GENOMIC DNA]</scope>
    <source>
        <strain evidence="5 6">CBS 121828</strain>
    </source>
</reference>
<evidence type="ECO:0000256" key="1">
    <source>
        <dbReference type="SAM" id="MobiDB-lite"/>
    </source>
</evidence>
<dbReference type="InterPro" id="IPR016024">
    <property type="entry name" value="ARM-type_fold"/>
</dbReference>
<protein>
    <submittedName>
        <fullName evidence="5">Uncharacterized protein</fullName>
    </submittedName>
</protein>
<feature type="region of interest" description="Disordered" evidence="1">
    <location>
        <begin position="2398"/>
        <end position="2421"/>
    </location>
</feature>
<proteinExistence type="predicted"/>
<dbReference type="PANTHER" id="PTHR17695:SF11">
    <property type="entry name" value="SMALL SUBUNIT PROCESSOME COMPONENT 20 HOMOLOG"/>
    <property type="match status" value="1"/>
</dbReference>
<feature type="domain" description="U3 small nucleolar RNA-associated protein 20 C-terminal" evidence="4">
    <location>
        <begin position="2512"/>
        <end position="2580"/>
    </location>
</feature>
<evidence type="ECO:0000259" key="4">
    <source>
        <dbReference type="Pfam" id="PF23099"/>
    </source>
</evidence>
<dbReference type="Gene3D" id="1.25.10.10">
    <property type="entry name" value="Leucine-rich Repeat Variant"/>
    <property type="match status" value="3"/>
</dbReference>
<feature type="domain" description="U3 small nucleolar RNA-associated protein 20" evidence="3">
    <location>
        <begin position="1667"/>
        <end position="1884"/>
    </location>
</feature>
<feature type="compositionally biased region" description="Basic and acidic residues" evidence="1">
    <location>
        <begin position="2577"/>
        <end position="2587"/>
    </location>
</feature>
<dbReference type="GO" id="GO:0030686">
    <property type="term" value="C:90S preribosome"/>
    <property type="evidence" value="ECO:0007669"/>
    <property type="project" value="TreeGrafter"/>
</dbReference>
<gene>
    <name evidence="5" type="ORF">PV11_05555</name>
</gene>
<evidence type="ECO:0000313" key="5">
    <source>
        <dbReference type="EMBL" id="KIV83535.1"/>
    </source>
</evidence>
<evidence type="ECO:0000259" key="2">
    <source>
        <dbReference type="Pfam" id="PF07539"/>
    </source>
</evidence>
<dbReference type="InterPro" id="IPR046523">
    <property type="entry name" value="UTP20_dom"/>
</dbReference>
<organism evidence="5 6">
    <name type="scientific">Exophiala sideris</name>
    <dbReference type="NCBI Taxonomy" id="1016849"/>
    <lineage>
        <taxon>Eukaryota</taxon>
        <taxon>Fungi</taxon>
        <taxon>Dikarya</taxon>
        <taxon>Ascomycota</taxon>
        <taxon>Pezizomycotina</taxon>
        <taxon>Eurotiomycetes</taxon>
        <taxon>Chaetothyriomycetidae</taxon>
        <taxon>Chaetothyriales</taxon>
        <taxon>Herpotrichiellaceae</taxon>
        <taxon>Exophiala</taxon>
    </lineage>
</organism>
<feature type="domain" description="U3 small nucleolar RNA-associated protein 20 N-terminal" evidence="2">
    <location>
        <begin position="883"/>
        <end position="1469"/>
    </location>
</feature>
<evidence type="ECO:0000259" key="3">
    <source>
        <dbReference type="Pfam" id="PF20416"/>
    </source>
</evidence>
<dbReference type="InterPro" id="IPR057525">
    <property type="entry name" value="UTP20_C"/>
</dbReference>
<accession>A0A0D1W4A9</accession>
<feature type="region of interest" description="Disordered" evidence="1">
    <location>
        <begin position="2544"/>
        <end position="2597"/>
    </location>
</feature>
<dbReference type="HOGENOM" id="CLU_000327_0_0_1"/>
<dbReference type="OrthoDB" id="360653at2759"/>
<dbReference type="InterPro" id="IPR011430">
    <property type="entry name" value="UTP20_N"/>
</dbReference>
<dbReference type="InterPro" id="IPR052575">
    <property type="entry name" value="SSU_processome_comp_20"/>
</dbReference>
<dbReference type="GO" id="GO:0032040">
    <property type="term" value="C:small-subunit processome"/>
    <property type="evidence" value="ECO:0007669"/>
    <property type="project" value="TreeGrafter"/>
</dbReference>
<feature type="region of interest" description="Disordered" evidence="1">
    <location>
        <begin position="860"/>
        <end position="879"/>
    </location>
</feature>
<sequence>MTPRAMAPISPGPARLQRKAKKPTETTNLHRYESFTRRISRLKIDPVHTVERRKPSNDEGDLTQSYFRTALEEWAELNLSQTFTSFLNKASPLSENIPQLLHHADTIFDLLIQHIEKKDALALEPLLSLIAHLAHDLGSRFEQYFPKTVTLVAQVAASHDSAEVIEWCFTCLAWMFKYLSRLLVQDLRPLLDIMTPYLASKKEYVVRFSAESLAFLLRKAAVMYQKKKAPLTLALKHLVGDQNSDHDSPAAMHSYQIGAMSLCVESARGLESSLHSSADSLVRCLLDVVVPICEQEMARTTVEGVLIALIHETNSVGFQPVLGVVLDTVRQCTTSHEQSRLSFALRLLNVVFGTRKGSRIADWRVAIQTYLDVAQVLQERSENRSQVRRELVAISALTIAHAPMDQLLPYVQKVLKSATEQFSASDFLAFCTICAELDKERFSDLVLPTLQQYIVSHWSDDEVGTHYSLEKLRRDGVLSTKRGGVSPFDCPSDMQSFLARELAVQNADDVKLPLAQFAGRLHLPHNARFPPKSEHIAKLLPIYRELILHSLQEMGTEPDLRRRAILGWGFETYLDIVADVKLKLDDLPQHVLNTSPAHFRLPSFLSMSNRLLERVSMKPAVAERKMDSVRHVLIHNMLSTSIPLKKQSLSLLSRLEVPDTGDWLAETVALMLEILDAPYTPSEARMIAMLLRRLPQRQTKLNPGSVVENLLPFFCLGLLSHYYDRTRQEVCQILAQMVEATSVEESVVNTAIQWLQTPSPLPAARQDSDDQPRAIASAFHCTNLSKVDLLCETTLQDFDHSDKGLLKIVQDDHALENARTPESGRSLALQVLSSISASAERRSRLLVPIFLSAPMTRSQVQQKATSDTSASSNTLSPDIDDSEWSLSDRKAFLTLFSKFINPRVLFRSTDVHTKLIGLLSNGNLDVRKLALQAVLTWKEPALIRHESVLHQVAEDKSSTTDLRTLLSAEEDESTIKLEDRSVVLPVLLRLIFGLIVGRAGTSGSQEARRKAIIRTLFNMKEEEIAIFLDIALGTLRDVKIGQDDLELLSQNIVVAEDQQYGFLRLLLSILETLQSRFAPYGEQVIPAVIYCVTRASQQGASVASNSSSGLARNIRRVGFQCLVLLSQNCPVIKWSQYLPTLFAEAISPRLEIFSSETNQGISGLVRLFSSWTRSNETIGFLEDYDERVTDVLWQSLSTPSAQKEVKAFVLEEIVQPWLSLAEDESVNPNRGRELFEVKSDGLLDALVLLLDPTPPKEILSAITSILPRVAPFAKSSRSKQATIRLLTSLLRDTSHRIPPNIKSQLLLSIHSFLDATDELGDNETQSQLLGTVSSLFDYFKDESNRQVLCRVLASLSNFDPDLKTAAQICQDLHAVSTERLGEIDYDRRLGAFQTISSLEVDSSSEKTWRPIVYSLLFFVRTTEDFSIRSNALSCLKDFIIKAGEAQSPDIEALVKNVVLPSVKRGFRAESELVRADFVSVYGLLVQHVRNDPDLENLSVLLVGNDEEASFFSNILHIQQHRRLRAIRRLVSEVEKGIISAQNISELFIPLLEMFVYDVGYDETGGTKGQSILAMGTLVQWIDWKHFKTLFRKYKNDIDSTNGDQKPTTRLLGHAADALLSAGRYQPDNSEQKPMPHLAKSLPDSKPIQNELRTQFIPKLAELVHYKDETEVSFRIPIAVTVIKLITMLPREEAQIAAAPVILDIAQILRSRTQEARDVARNALCQIVLLLDPSSLQFVLKELRTALTRGYQLHVLSFVMHAILVSITPSTKLGELDYCVDDLVAVVMDDIFGAVGQEKNNEDYISSMKEVKSSKSYDSMELLAKTISTQALSRLVVPIQTLLVGNMTTKQVRQVDELLRRLGMGLSQNPGASKRDLLLFAYQLIQAIYKEKEFKPEPRRTLDEKSRQRYLIQLSTANKRTTSQTSHLLYKLARFALDLVRSIIQKHDEVLTVENIHGFLPVIGDALVEAQEDVKISALRLLSAVVKLPMPELDENGPLYMMEAVKVVKNCTNTNEEAAQAALKFVSALLRERKSVKVRDSDIADLLHRLTPDIEEPDRQGVTFNFVRAVMARKIQLPEIYELVDKIGIMMVTNQNKGARDIARGVYVHFLLEYPQSSARWSKQQKFLLKNLEYEYPEGRQSVMEAVNTLILKTKGSAAQDLISTFFVPIVLRMVNDENKGCREMAGVLLGQIFRSADQSHLKELLEPLRSWVGQDDNKALQSVSWQAYNILLASDIALDREEISNIRDNLGAILQKSLVDDVDGDDQEWELSFQALLCLSKLVDAHPEAVLNQKQARIWSVVWQLLSHANPWIQGTAATLTCDFFCHCVDADHTKLPLVCDHGLRFDSDSFLQTLRSAVRILRRTERNEDLSSQAVQILLFLGQCMNVNGLTMEVADKSGNDEDGDVLDDEAVSDDDDHPATTRTKKISGLQYMLDQVARILRVEITSLTSAALLPKKSALLLLSNLLPTLALEHLSAGTRVHDILAPLQHLTDPNTIMPRSADPTFAATYQGLIELAHEVMEKVQGKLGDQEYVKVVTEVSRSMRARREERRTKRRIERVAEPERAAREKKRKSDRKKERNREIARTHQRRRREVG</sequence>
<dbReference type="Proteomes" id="UP000053599">
    <property type="component" value="Unassembled WGS sequence"/>
</dbReference>
<dbReference type="Pfam" id="PF23099">
    <property type="entry name" value="UTP20_C"/>
    <property type="match status" value="1"/>
</dbReference>
<dbReference type="STRING" id="1016849.A0A0D1W4A9"/>
<name>A0A0D1W4A9_9EURO</name>
<feature type="compositionally biased region" description="Basic residues" evidence="1">
    <location>
        <begin position="2588"/>
        <end position="2597"/>
    </location>
</feature>